<evidence type="ECO:0000313" key="3">
    <source>
        <dbReference type="EMBL" id="KAF9474353.1"/>
    </source>
</evidence>
<proteinExistence type="predicted"/>
<feature type="transmembrane region" description="Helical" evidence="2">
    <location>
        <begin position="195"/>
        <end position="214"/>
    </location>
</feature>
<dbReference type="Proteomes" id="UP000807469">
    <property type="component" value="Unassembled WGS sequence"/>
</dbReference>
<feature type="transmembrane region" description="Helical" evidence="2">
    <location>
        <begin position="166"/>
        <end position="189"/>
    </location>
</feature>
<dbReference type="EMBL" id="MU155383">
    <property type="protein sequence ID" value="KAF9474353.1"/>
    <property type="molecule type" value="Genomic_DNA"/>
</dbReference>
<keyword evidence="2" id="KW-0812">Transmembrane</keyword>
<feature type="region of interest" description="Disordered" evidence="1">
    <location>
        <begin position="1"/>
        <end position="20"/>
    </location>
</feature>
<evidence type="ECO:0000313" key="4">
    <source>
        <dbReference type="Proteomes" id="UP000807469"/>
    </source>
</evidence>
<dbReference type="AlphaFoldDB" id="A0A9P6CW95"/>
<name>A0A9P6CW95_9AGAR</name>
<keyword evidence="2" id="KW-0472">Membrane</keyword>
<reference evidence="3" key="1">
    <citation type="submission" date="2020-11" db="EMBL/GenBank/DDBJ databases">
        <authorList>
            <consortium name="DOE Joint Genome Institute"/>
            <person name="Ahrendt S."/>
            <person name="Riley R."/>
            <person name="Andreopoulos W."/>
            <person name="Labutti K."/>
            <person name="Pangilinan J."/>
            <person name="Ruiz-Duenas F.J."/>
            <person name="Barrasa J.M."/>
            <person name="Sanchez-Garcia M."/>
            <person name="Camarero S."/>
            <person name="Miyauchi S."/>
            <person name="Serrano A."/>
            <person name="Linde D."/>
            <person name="Babiker R."/>
            <person name="Drula E."/>
            <person name="Ayuso-Fernandez I."/>
            <person name="Pacheco R."/>
            <person name="Padilla G."/>
            <person name="Ferreira P."/>
            <person name="Barriuso J."/>
            <person name="Kellner H."/>
            <person name="Castanera R."/>
            <person name="Alfaro M."/>
            <person name="Ramirez L."/>
            <person name="Pisabarro A.G."/>
            <person name="Kuo A."/>
            <person name="Tritt A."/>
            <person name="Lipzen A."/>
            <person name="He G."/>
            <person name="Yan M."/>
            <person name="Ng V."/>
            <person name="Cullen D."/>
            <person name="Martin F."/>
            <person name="Rosso M.-N."/>
            <person name="Henrissat B."/>
            <person name="Hibbett D."/>
            <person name="Martinez A.T."/>
            <person name="Grigoriev I.V."/>
        </authorList>
    </citation>
    <scope>NUCLEOTIDE SEQUENCE</scope>
    <source>
        <strain evidence="3">CIRM-BRFM 674</strain>
    </source>
</reference>
<evidence type="ECO:0000256" key="1">
    <source>
        <dbReference type="SAM" id="MobiDB-lite"/>
    </source>
</evidence>
<evidence type="ECO:0000256" key="2">
    <source>
        <dbReference type="SAM" id="Phobius"/>
    </source>
</evidence>
<keyword evidence="2" id="KW-1133">Transmembrane helix</keyword>
<gene>
    <name evidence="3" type="ORF">BDN70DRAFT_899024</name>
</gene>
<feature type="compositionally biased region" description="Pro residues" evidence="1">
    <location>
        <begin position="7"/>
        <end position="17"/>
    </location>
</feature>
<organism evidence="3 4">
    <name type="scientific">Pholiota conissans</name>
    <dbReference type="NCBI Taxonomy" id="109636"/>
    <lineage>
        <taxon>Eukaryota</taxon>
        <taxon>Fungi</taxon>
        <taxon>Dikarya</taxon>
        <taxon>Basidiomycota</taxon>
        <taxon>Agaricomycotina</taxon>
        <taxon>Agaricomycetes</taxon>
        <taxon>Agaricomycetidae</taxon>
        <taxon>Agaricales</taxon>
        <taxon>Agaricineae</taxon>
        <taxon>Strophariaceae</taxon>
        <taxon>Pholiota</taxon>
    </lineage>
</organism>
<feature type="transmembrane region" description="Helical" evidence="2">
    <location>
        <begin position="252"/>
        <end position="273"/>
    </location>
</feature>
<feature type="transmembrane region" description="Helical" evidence="2">
    <location>
        <begin position="27"/>
        <end position="50"/>
    </location>
</feature>
<comment type="caution">
    <text evidence="3">The sequence shown here is derived from an EMBL/GenBank/DDBJ whole genome shotgun (WGS) entry which is preliminary data.</text>
</comment>
<feature type="region of interest" description="Disordered" evidence="1">
    <location>
        <begin position="289"/>
        <end position="318"/>
    </location>
</feature>
<keyword evidence="4" id="KW-1185">Reference proteome</keyword>
<accession>A0A9P6CW95</accession>
<protein>
    <submittedName>
        <fullName evidence="3">Uncharacterized protein</fullName>
    </submittedName>
</protein>
<dbReference type="OrthoDB" id="4225064at2759"/>
<sequence length="318" mass="34833">MSSFNFPPAPPPPLPPEPECDTSTVDWALFALTIISTSVTWWLFPLPTIFTRGFKAYIRDVSWESLRLLNPSMVAFKAIAQDRSHWQMSYYSGVAKPTTRLQNIKASGKDLFIIASTVLSLYRLCSGGETGNNLTFNSSSWTYPSLPVAILGLIISIFSRTRVRMWVIYISTLGIIAIIAAATSVVIAFTVGDGLFWFSLFLIIYMTIPLWALSQRTVISTVMLSSGARLIGPVVGATSSDAYFPFCALKGWGFAGPILGIGIINCVFALYAAKLQPRVESVVNQSDEEAIGEEVKSEPTPTVNSADEEVSSREMRSD</sequence>